<dbReference type="SUPFAM" id="SSF48452">
    <property type="entry name" value="TPR-like"/>
    <property type="match status" value="5"/>
</dbReference>
<name>A0ABS7B1I5_9ACTN</name>
<dbReference type="PANTHER" id="PTHR19959:SF119">
    <property type="entry name" value="FUNGAL LIPASE-LIKE DOMAIN-CONTAINING PROTEIN"/>
    <property type="match status" value="1"/>
</dbReference>
<dbReference type="EMBL" id="JAHXZI010000006">
    <property type="protein sequence ID" value="MBW6434782.1"/>
    <property type="molecule type" value="Genomic_DNA"/>
</dbReference>
<reference evidence="1 2" key="1">
    <citation type="journal article" date="2013" name="Antonie Van Leeuwenhoek">
        <title>Actinoplanes hulinensis sp. nov., a novel actinomycete isolated from soybean root (Glycine max (L.) Merr).</title>
        <authorList>
            <person name="Shen Y."/>
            <person name="Liu C."/>
            <person name="Wang X."/>
            <person name="Zhao J."/>
            <person name="Jia F."/>
            <person name="Zhang Y."/>
            <person name="Wang L."/>
            <person name="Yang D."/>
            <person name="Xiang W."/>
        </authorList>
    </citation>
    <scope>NUCLEOTIDE SEQUENCE [LARGE SCALE GENOMIC DNA]</scope>
    <source>
        <strain evidence="1 2">NEAU-M9</strain>
    </source>
</reference>
<keyword evidence="2" id="KW-1185">Reference proteome</keyword>
<dbReference type="Gene3D" id="1.25.40.10">
    <property type="entry name" value="Tetratricopeptide repeat domain"/>
    <property type="match status" value="4"/>
</dbReference>
<sequence>MDAEQRGANRWKPWRQTRQTVTGSVVFGDVVQVANVGGDVTISPDRPAYRVTAAQVAAVPLDREDARRRPSRLLAARHRVVPFTGRDAELDELAAWAGSAATVSARLVHAAGGQGKSRLAAEVAARCAGAGWTVWQVTHGAAPAAGDRVELDSGALLAVVDYADRWPMADLLGLLGQMRALHARTGTRVRVLMLARSAGYWWPSLAGRAENDHGIDAEPILLGGLDAARETLFAVAAARFAAALDVPDLGVPDGDWTVPDLSGPGFAQVLPVHMAALAAVEARRHGDEAPAGPRAVSEYLLVREQRFWNMSEVMHRAVYTATLTGPLPRDTARRALSAAGLADGTTAADRVIDGHRACYPPADRRLVLEPLHPDRLGEDLIALSTPGHDEPTVFAYDDWPLSAPAALLAHAEQAPEWTATAMTVLIEAAHRWPHLAGEVLYPLIRRDPCVAVEAGGATLIRLATLPGIDPGVLASVEAAMSEGRFVELDVAAAVISDQLTGPRLRAAGDPATTAAVHADHAYRLSRAGRWTEALRAGETAVVLLRRLAGQDPGRYLPELAIAVNNVGTFLSELGRRDEALALGQEAVAIRRRLAGTDPAAHLPALAGNLADVAARLAAMDRREECLAPAAEAVELLRGLAAADPGAHRHDLALALNTHGAFLAETGHWQRGLDLTGESAALLRELTETDPGRYLPDLAMVLGNLGNRLLDNGRHAEALPFSVASADVYRGLAETNPSRYRPDLASAQSNLAVKLAELGRWAEALPPSEESVALYRELAATNPARHRPDLARVLGNHSLRLSELGRFGEAVVSAEESVALHRELGPEGLHREHFAAALTNLSAALTGLRRHAEALAATDEASALWRRLAEDHPEAHLPDVAVSLCNRGMALSNLGRRAEAVEPATEAVTLLRRLSGEDPAVHEPRLAGALGSLGRLLATTGRTEEALPALEEAATLHRRLAETNREANLPGLADSLRSRGIRLSEAGHADEALACAEEAVDVYRRLAGAYPEKHLPGFGGALMHLLIALCDLGRFAEARPVCKEARTVLRGLARHEEPVLQGLGLASTMYAWICLELRRDLLGAEAAAAESVRIHTSLAERSPDVFADRLGEAYVVYADVLEASGKPAGAEAIRRQLLSAQP</sequence>
<dbReference type="SMART" id="SM00028">
    <property type="entry name" value="TPR"/>
    <property type="match status" value="7"/>
</dbReference>
<organism evidence="1 2">
    <name type="scientific">Actinoplanes hulinensis</name>
    <dbReference type="NCBI Taxonomy" id="1144547"/>
    <lineage>
        <taxon>Bacteria</taxon>
        <taxon>Bacillati</taxon>
        <taxon>Actinomycetota</taxon>
        <taxon>Actinomycetes</taxon>
        <taxon>Micromonosporales</taxon>
        <taxon>Micromonosporaceae</taxon>
        <taxon>Actinoplanes</taxon>
    </lineage>
</organism>
<dbReference type="Pfam" id="PF13374">
    <property type="entry name" value="TPR_10"/>
    <property type="match status" value="6"/>
</dbReference>
<evidence type="ECO:0000313" key="1">
    <source>
        <dbReference type="EMBL" id="MBW6434782.1"/>
    </source>
</evidence>
<dbReference type="InterPro" id="IPR011990">
    <property type="entry name" value="TPR-like_helical_dom_sf"/>
</dbReference>
<dbReference type="InterPro" id="IPR019734">
    <property type="entry name" value="TPR_rpt"/>
</dbReference>
<evidence type="ECO:0000313" key="2">
    <source>
        <dbReference type="Proteomes" id="UP001519863"/>
    </source>
</evidence>
<dbReference type="Proteomes" id="UP001519863">
    <property type="component" value="Unassembled WGS sequence"/>
</dbReference>
<accession>A0ABS7B1I5</accession>
<dbReference type="RefSeq" id="WP_220144241.1">
    <property type="nucleotide sequence ID" value="NZ_JAHXZI010000006.1"/>
</dbReference>
<gene>
    <name evidence="1" type="ORF">KZ829_13645</name>
</gene>
<comment type="caution">
    <text evidence="1">The sequence shown here is derived from an EMBL/GenBank/DDBJ whole genome shotgun (WGS) entry which is preliminary data.</text>
</comment>
<protein>
    <submittedName>
        <fullName evidence="1">DUF3856 domain-containing protein</fullName>
    </submittedName>
</protein>
<proteinExistence type="predicted"/>
<dbReference type="PANTHER" id="PTHR19959">
    <property type="entry name" value="KINESIN LIGHT CHAIN"/>
    <property type="match status" value="1"/>
</dbReference>